<keyword evidence="1" id="KW-0472">Membrane</keyword>
<comment type="caution">
    <text evidence="2">The sequence shown here is derived from an EMBL/GenBank/DDBJ whole genome shotgun (WGS) entry which is preliminary data.</text>
</comment>
<evidence type="ECO:0000313" key="2">
    <source>
        <dbReference type="EMBL" id="TDN81801.1"/>
    </source>
</evidence>
<keyword evidence="1" id="KW-1133">Transmembrane helix</keyword>
<dbReference type="AlphaFoldDB" id="A0A4R6FJZ1"/>
<proteinExistence type="predicted"/>
<protein>
    <recommendedName>
        <fullName evidence="4">Holin</fullName>
    </recommendedName>
</protein>
<dbReference type="Proteomes" id="UP000295493">
    <property type="component" value="Unassembled WGS sequence"/>
</dbReference>
<dbReference type="EMBL" id="SNWD01000007">
    <property type="protein sequence ID" value="TDN81801.1"/>
    <property type="molecule type" value="Genomic_DNA"/>
</dbReference>
<dbReference type="RefSeq" id="WP_162848836.1">
    <property type="nucleotide sequence ID" value="NZ_BMLU01000007.1"/>
</dbReference>
<evidence type="ECO:0000313" key="3">
    <source>
        <dbReference type="Proteomes" id="UP000295493"/>
    </source>
</evidence>
<keyword evidence="1" id="KW-0812">Transmembrane</keyword>
<organism evidence="2 3">
    <name type="scientific">Stakelama pacifica</name>
    <dbReference type="NCBI Taxonomy" id="517720"/>
    <lineage>
        <taxon>Bacteria</taxon>
        <taxon>Pseudomonadati</taxon>
        <taxon>Pseudomonadota</taxon>
        <taxon>Alphaproteobacteria</taxon>
        <taxon>Sphingomonadales</taxon>
        <taxon>Sphingomonadaceae</taxon>
        <taxon>Stakelama</taxon>
    </lineage>
</organism>
<gene>
    <name evidence="2" type="ORF">EV664_107203</name>
</gene>
<feature type="transmembrane region" description="Helical" evidence="1">
    <location>
        <begin position="20"/>
        <end position="43"/>
    </location>
</feature>
<reference evidence="2 3" key="1">
    <citation type="submission" date="2019-03" db="EMBL/GenBank/DDBJ databases">
        <title>Genomic Encyclopedia of Type Strains, Phase IV (KMG-IV): sequencing the most valuable type-strain genomes for metagenomic binning, comparative biology and taxonomic classification.</title>
        <authorList>
            <person name="Goeker M."/>
        </authorList>
    </citation>
    <scope>NUCLEOTIDE SEQUENCE [LARGE SCALE GENOMIC DNA]</scope>
    <source>
        <strain evidence="2 3">DSM 25059</strain>
    </source>
</reference>
<name>A0A4R6FJZ1_9SPHN</name>
<feature type="transmembrane region" description="Helical" evidence="1">
    <location>
        <begin position="55"/>
        <end position="73"/>
    </location>
</feature>
<evidence type="ECO:0000256" key="1">
    <source>
        <dbReference type="SAM" id="Phobius"/>
    </source>
</evidence>
<evidence type="ECO:0008006" key="4">
    <source>
        <dbReference type="Google" id="ProtNLM"/>
    </source>
</evidence>
<keyword evidence="3" id="KW-1185">Reference proteome</keyword>
<sequence>MSLLKTMLYNVNGEPEIGRVITWVAAISAIFSPVAFMGCAMAFQGVKFDPVAWCTAYPGGLAALVASGILSIGKKDKDVEAARATKGQG</sequence>
<accession>A0A4R6FJZ1</accession>